<reference evidence="1" key="2">
    <citation type="submission" date="2025-09" db="UniProtKB">
        <authorList>
            <consortium name="EnsemblPlants"/>
        </authorList>
    </citation>
    <scope>IDENTIFICATION</scope>
</reference>
<dbReference type="EnsemblPlants" id="AVESA.00010b.r2.5CG0917780.1">
    <property type="protein sequence ID" value="AVESA.00010b.r2.5CG0917780.1.CDS"/>
    <property type="gene ID" value="AVESA.00010b.r2.5CG0917780"/>
</dbReference>
<sequence>MASRAASRLAGLHLRQAQRRRRHVGRRPRVPPVARGCQGARPVAIDDMAHITVDYLFKFNTDYFTMAKVAVHRADGRLETFAGNFFVCDELLRYITERLPSLKSLTVISSSDVTNEALGAIVDGCPRLELLHVSDCSNISIDGVLKAKCARIATLELVPWDEDDDPYYWYCRRQDGGYWGN</sequence>
<protein>
    <submittedName>
        <fullName evidence="1">Uncharacterized protein</fullName>
    </submittedName>
</protein>
<organism evidence="1 2">
    <name type="scientific">Avena sativa</name>
    <name type="common">Oat</name>
    <dbReference type="NCBI Taxonomy" id="4498"/>
    <lineage>
        <taxon>Eukaryota</taxon>
        <taxon>Viridiplantae</taxon>
        <taxon>Streptophyta</taxon>
        <taxon>Embryophyta</taxon>
        <taxon>Tracheophyta</taxon>
        <taxon>Spermatophyta</taxon>
        <taxon>Magnoliopsida</taxon>
        <taxon>Liliopsida</taxon>
        <taxon>Poales</taxon>
        <taxon>Poaceae</taxon>
        <taxon>BOP clade</taxon>
        <taxon>Pooideae</taxon>
        <taxon>Poodae</taxon>
        <taxon>Poeae</taxon>
        <taxon>Poeae Chloroplast Group 1 (Aveneae type)</taxon>
        <taxon>Aveninae</taxon>
        <taxon>Avena</taxon>
    </lineage>
</organism>
<reference evidence="1" key="1">
    <citation type="submission" date="2021-05" db="EMBL/GenBank/DDBJ databases">
        <authorList>
            <person name="Scholz U."/>
            <person name="Mascher M."/>
            <person name="Fiebig A."/>
        </authorList>
    </citation>
    <scope>NUCLEOTIDE SEQUENCE [LARGE SCALE GENOMIC DNA]</scope>
</reference>
<keyword evidence="2" id="KW-1185">Reference proteome</keyword>
<evidence type="ECO:0000313" key="1">
    <source>
        <dbReference type="EnsemblPlants" id="AVESA.00010b.r2.5CG0917780.1.CDS"/>
    </source>
</evidence>
<proteinExistence type="predicted"/>
<dbReference type="Proteomes" id="UP001732700">
    <property type="component" value="Chromosome 5C"/>
</dbReference>
<name>A0ACD5Y6E2_AVESA</name>
<accession>A0ACD5Y6E2</accession>
<evidence type="ECO:0000313" key="2">
    <source>
        <dbReference type="Proteomes" id="UP001732700"/>
    </source>
</evidence>